<dbReference type="PANTHER" id="PTHR42748:SF11">
    <property type="entry name" value="NMRA-LIKE DOMAIN-CONTAINING PROTEIN"/>
    <property type="match status" value="1"/>
</dbReference>
<keyword evidence="2" id="KW-0521">NADP</keyword>
<sequence length="311" mass="33668">MPNILAIFGATGQQGSSVLNHVLTSPTLSTTYTIRAITRTPTSPAAVALSLSQKVQVVQADTSSLSSLTTALSGVHTIFAMTTATASLDPCAEFTSAKNIADAAVSQGVKYLIFSTLPPVTAISGGKYRAVTPFDAKARAETYIRGLEGIQSAFFCPGSFMENFAQQGFLAPRWVMERCNGAGTKVPLIDAVGDSGRVVGAMLAEPERFVGRRVCAAERWYSLEEIVGIISRKTGKRVVYRQISVEEFRERLAVSLPGMMVDVFVDAFQYGEEFGYFGPGGEEEVKWAKENVGEKLTSLEEFLERHPLKLE</sequence>
<evidence type="ECO:0000256" key="2">
    <source>
        <dbReference type="ARBA" id="ARBA00022857"/>
    </source>
</evidence>
<gene>
    <name evidence="4" type="ORF">LY89DRAFT_275667</name>
</gene>
<dbReference type="EMBL" id="KQ947431">
    <property type="protein sequence ID" value="KUJ09692.1"/>
    <property type="molecule type" value="Genomic_DNA"/>
</dbReference>
<dbReference type="SUPFAM" id="SSF51735">
    <property type="entry name" value="NAD(P)-binding Rossmann-fold domains"/>
    <property type="match status" value="1"/>
</dbReference>
<dbReference type="STRING" id="149040.A0A132BB93"/>
<evidence type="ECO:0000313" key="5">
    <source>
        <dbReference type="Proteomes" id="UP000070700"/>
    </source>
</evidence>
<dbReference type="InterPro" id="IPR008030">
    <property type="entry name" value="NmrA-like"/>
</dbReference>
<dbReference type="Gene3D" id="3.40.50.720">
    <property type="entry name" value="NAD(P)-binding Rossmann-like Domain"/>
    <property type="match status" value="1"/>
</dbReference>
<dbReference type="OrthoDB" id="3358371at2759"/>
<dbReference type="Proteomes" id="UP000070700">
    <property type="component" value="Unassembled WGS sequence"/>
</dbReference>
<evidence type="ECO:0000259" key="3">
    <source>
        <dbReference type="Pfam" id="PF05368"/>
    </source>
</evidence>
<feature type="domain" description="NmrA-like" evidence="3">
    <location>
        <begin position="5"/>
        <end position="303"/>
    </location>
</feature>
<comment type="similarity">
    <text evidence="1">Belongs to the NmrA-type oxidoreductase family.</text>
</comment>
<dbReference type="GO" id="GO:0005634">
    <property type="term" value="C:nucleus"/>
    <property type="evidence" value="ECO:0007669"/>
    <property type="project" value="TreeGrafter"/>
</dbReference>
<accession>A0A132BB93</accession>
<dbReference type="PANTHER" id="PTHR42748">
    <property type="entry name" value="NITROGEN METABOLITE REPRESSION PROTEIN NMRA FAMILY MEMBER"/>
    <property type="match status" value="1"/>
</dbReference>
<dbReference type="CDD" id="cd05251">
    <property type="entry name" value="NmrA_like_SDR_a"/>
    <property type="match status" value="1"/>
</dbReference>
<dbReference type="AlphaFoldDB" id="A0A132BB93"/>
<name>A0A132BB93_MOLSC</name>
<evidence type="ECO:0000313" key="4">
    <source>
        <dbReference type="EMBL" id="KUJ09692.1"/>
    </source>
</evidence>
<dbReference type="Pfam" id="PF05368">
    <property type="entry name" value="NmrA"/>
    <property type="match status" value="1"/>
</dbReference>
<dbReference type="InterPro" id="IPR051164">
    <property type="entry name" value="NmrA-like_oxidored"/>
</dbReference>
<evidence type="ECO:0000256" key="1">
    <source>
        <dbReference type="ARBA" id="ARBA00006328"/>
    </source>
</evidence>
<dbReference type="KEGG" id="psco:LY89DRAFT_275667"/>
<protein>
    <submittedName>
        <fullName evidence="4">Putative hscarg dehydrogenase</fullName>
    </submittedName>
</protein>
<dbReference type="GeneID" id="28816136"/>
<organism evidence="4 5">
    <name type="scientific">Mollisia scopiformis</name>
    <name type="common">Conifer needle endophyte fungus</name>
    <name type="synonym">Phialocephala scopiformis</name>
    <dbReference type="NCBI Taxonomy" id="149040"/>
    <lineage>
        <taxon>Eukaryota</taxon>
        <taxon>Fungi</taxon>
        <taxon>Dikarya</taxon>
        <taxon>Ascomycota</taxon>
        <taxon>Pezizomycotina</taxon>
        <taxon>Leotiomycetes</taxon>
        <taxon>Helotiales</taxon>
        <taxon>Mollisiaceae</taxon>
        <taxon>Mollisia</taxon>
    </lineage>
</organism>
<dbReference type="Gene3D" id="3.90.25.10">
    <property type="entry name" value="UDP-galactose 4-epimerase, domain 1"/>
    <property type="match status" value="1"/>
</dbReference>
<dbReference type="InParanoid" id="A0A132BB93"/>
<keyword evidence="5" id="KW-1185">Reference proteome</keyword>
<proteinExistence type="inferred from homology"/>
<reference evidence="4 5" key="1">
    <citation type="submission" date="2015-10" db="EMBL/GenBank/DDBJ databases">
        <title>Full genome of DAOMC 229536 Phialocephala scopiformis, a fungal endophyte of spruce producing the potent anti-insectan compound rugulosin.</title>
        <authorList>
            <consortium name="DOE Joint Genome Institute"/>
            <person name="Walker A.K."/>
            <person name="Frasz S.L."/>
            <person name="Seifert K.A."/>
            <person name="Miller J.D."/>
            <person name="Mondo S.J."/>
            <person name="Labutti K."/>
            <person name="Lipzen A."/>
            <person name="Dockter R."/>
            <person name="Kennedy M."/>
            <person name="Grigoriev I.V."/>
            <person name="Spatafora J.W."/>
        </authorList>
    </citation>
    <scope>NUCLEOTIDE SEQUENCE [LARGE SCALE GENOMIC DNA]</scope>
    <source>
        <strain evidence="4 5">CBS 120377</strain>
    </source>
</reference>
<dbReference type="RefSeq" id="XP_018064047.1">
    <property type="nucleotide sequence ID" value="XM_018206410.1"/>
</dbReference>
<dbReference type="InterPro" id="IPR036291">
    <property type="entry name" value="NAD(P)-bd_dom_sf"/>
</dbReference>